<dbReference type="InterPro" id="IPR050612">
    <property type="entry name" value="Prok_Mopterin_Oxidored"/>
</dbReference>
<dbReference type="Gene3D" id="2.20.25.90">
    <property type="entry name" value="ADC-like domains"/>
    <property type="match status" value="1"/>
</dbReference>
<proteinExistence type="inferred from homology"/>
<dbReference type="EMBL" id="DRKP01000046">
    <property type="protein sequence ID" value="HEB95528.1"/>
    <property type="molecule type" value="Genomic_DNA"/>
</dbReference>
<organism evidence="9">
    <name type="scientific">Sedimenticola thiotaurini</name>
    <dbReference type="NCBI Taxonomy" id="1543721"/>
    <lineage>
        <taxon>Bacteria</taxon>
        <taxon>Pseudomonadati</taxon>
        <taxon>Pseudomonadota</taxon>
        <taxon>Gammaproteobacteria</taxon>
        <taxon>Chromatiales</taxon>
        <taxon>Sedimenticolaceae</taxon>
        <taxon>Sedimenticola</taxon>
    </lineage>
</organism>
<evidence type="ECO:0000256" key="4">
    <source>
        <dbReference type="ARBA" id="ARBA00022723"/>
    </source>
</evidence>
<evidence type="ECO:0000256" key="2">
    <source>
        <dbReference type="ARBA" id="ARBA00022485"/>
    </source>
</evidence>
<gene>
    <name evidence="9" type="ORF">ENI96_03740</name>
</gene>
<dbReference type="PANTHER" id="PTHR43742">
    <property type="entry name" value="TRIMETHYLAMINE-N-OXIDE REDUCTASE"/>
    <property type="match status" value="1"/>
</dbReference>
<dbReference type="Pfam" id="PF00384">
    <property type="entry name" value="Molybdopterin"/>
    <property type="match status" value="1"/>
</dbReference>
<comment type="similarity">
    <text evidence="1">Belongs to the prokaryotic molybdopterin-containing oxidoreductase family.</text>
</comment>
<dbReference type="PANTHER" id="PTHR43742:SF9">
    <property type="entry name" value="TETRATHIONATE REDUCTASE SUBUNIT A"/>
    <property type="match status" value="1"/>
</dbReference>
<dbReference type="AlphaFoldDB" id="A0A831RJ10"/>
<dbReference type="Pfam" id="PF01568">
    <property type="entry name" value="Molydop_binding"/>
    <property type="match status" value="1"/>
</dbReference>
<evidence type="ECO:0000256" key="1">
    <source>
        <dbReference type="ARBA" id="ARBA00010312"/>
    </source>
</evidence>
<dbReference type="Proteomes" id="UP000886251">
    <property type="component" value="Unassembled WGS sequence"/>
</dbReference>
<protein>
    <submittedName>
        <fullName evidence="9">Molybdopterin oxidoreductase</fullName>
    </submittedName>
</protein>
<dbReference type="InterPro" id="IPR006656">
    <property type="entry name" value="Mopterin_OxRdtase"/>
</dbReference>
<accession>A0A831RJ10</accession>
<keyword evidence="6" id="KW-0560">Oxidoreductase</keyword>
<keyword evidence="5" id="KW-0732">Signal</keyword>
<dbReference type="Gene3D" id="2.40.40.20">
    <property type="match status" value="1"/>
</dbReference>
<name>A0A831RJ10_9GAMM</name>
<reference evidence="9" key="1">
    <citation type="journal article" date="2020" name="mSystems">
        <title>Genome- and Community-Level Interaction Insights into Carbon Utilization and Element Cycling Functions of Hydrothermarchaeota in Hydrothermal Sediment.</title>
        <authorList>
            <person name="Zhou Z."/>
            <person name="Liu Y."/>
            <person name="Xu W."/>
            <person name="Pan J."/>
            <person name="Luo Z.H."/>
            <person name="Li M."/>
        </authorList>
    </citation>
    <scope>NUCLEOTIDE SEQUENCE [LARGE SCALE GENOMIC DNA]</scope>
    <source>
        <strain evidence="9">HyVt-443</strain>
    </source>
</reference>
<keyword evidence="4" id="KW-0479">Metal-binding</keyword>
<feature type="domain" description="Molybdopterin oxidoreductase" evidence="7">
    <location>
        <begin position="70"/>
        <end position="624"/>
    </location>
</feature>
<evidence type="ECO:0000256" key="3">
    <source>
        <dbReference type="ARBA" id="ARBA00022505"/>
    </source>
</evidence>
<sequence>MTDAPPTGANRIPTYCYQCVAGPDLLKVRVEDGVATEVQPNFDARDQAPSGGKVCVKAFGLIQKLYNPHRITTPMKRTNPRKGRDQDPGFVPIDWDEALDIIAGKIRQIHAEEPLDGSGYPRIAASFGGGGTPTYYMGTLPAFLGAIAPIDFGFGSGQGVKCYHSEHLYGEFWHRAFTVAPDTPECDYVLSFGFNVEASGGVCGVKRHADARDRGIRRVQIEPHLSITAACSAEWVPIRPKTDAAFLFALIHVLLHEQRQRLDLEFLKTRTGAPYLVAPNGFYLRDPETEKPLLFDLKRKRAVPFDTPDIDPALEGSFDLDGLEIGADDDRWLHRGARVTTAFGKLLDHMKPFTPLWAGRYCDVHHKIIRRIALEFLDHARVGETVEIEGRTLPYRPVAIVLGKTVNNGWGGYQCCWARTLMACLVGALEVPGGTLGTTVRLNRPATDRNLSVRPSPDGFIDYPMNPTDRDNWLAEPDVRNANRTLVPLVANSPWSQALGPTHLAWMQQQQGPEHWPQATPPDLWFVYRTNPAISFWDTNGIVDTIARFPFTVCFAYTRDETNHMADLLLPERTDLEGLQLIRIGGTKFIEQFWHYQGFALRQPVVEPEGDTRDFTWIATELARRCGVLEKYNRAINRGAAGVPLRGEHYDFSLATDRVHDVETIWDACCRAASAELTDGQEQQGLDYYREKGFRLSPFPRLKWYLTATMEDLGLRYELPYQERLFRIGTELGRRLHERGISWWDEQLEEYNPLPAMEDLPGIWEGALERNFHIDIDDYPFWLVTSRSMQYAWGGNVSIQLIREVAGNIRGHGGLVINAGKARELGLKDGDRVEIRSPLSATRGYVVTREGIRPDTLLLMGQFDHWATPLAKEFGMPSMNALTPMLLDLTDASGSGADLARVQITRLEETP</sequence>
<dbReference type="GO" id="GO:0046872">
    <property type="term" value="F:metal ion binding"/>
    <property type="evidence" value="ECO:0007669"/>
    <property type="project" value="UniProtKB-KW"/>
</dbReference>
<evidence type="ECO:0000313" key="9">
    <source>
        <dbReference type="EMBL" id="HEB95528.1"/>
    </source>
</evidence>
<evidence type="ECO:0000256" key="6">
    <source>
        <dbReference type="ARBA" id="ARBA00023002"/>
    </source>
</evidence>
<keyword evidence="2" id="KW-0408">Iron</keyword>
<dbReference type="GO" id="GO:0016491">
    <property type="term" value="F:oxidoreductase activity"/>
    <property type="evidence" value="ECO:0007669"/>
    <property type="project" value="UniProtKB-KW"/>
</dbReference>
<dbReference type="InterPro" id="IPR009010">
    <property type="entry name" value="Asp_de-COase-like_dom_sf"/>
</dbReference>
<feature type="domain" description="Molybdopterin dinucleotide-binding" evidence="8">
    <location>
        <begin position="813"/>
        <end position="873"/>
    </location>
</feature>
<dbReference type="InterPro" id="IPR006657">
    <property type="entry name" value="MoPterin_dinucl-bd_dom"/>
</dbReference>
<evidence type="ECO:0000256" key="5">
    <source>
        <dbReference type="ARBA" id="ARBA00022729"/>
    </source>
</evidence>
<dbReference type="SUPFAM" id="SSF50692">
    <property type="entry name" value="ADC-like"/>
    <property type="match status" value="1"/>
</dbReference>
<dbReference type="Gene3D" id="3.40.228.10">
    <property type="entry name" value="Dimethylsulfoxide Reductase, domain 2"/>
    <property type="match status" value="1"/>
</dbReference>
<dbReference type="SUPFAM" id="SSF53706">
    <property type="entry name" value="Formate dehydrogenase/DMSO reductase, domains 1-3"/>
    <property type="match status" value="1"/>
</dbReference>
<dbReference type="GO" id="GO:0043546">
    <property type="term" value="F:molybdopterin cofactor binding"/>
    <property type="evidence" value="ECO:0007669"/>
    <property type="project" value="InterPro"/>
</dbReference>
<evidence type="ECO:0000259" key="8">
    <source>
        <dbReference type="Pfam" id="PF01568"/>
    </source>
</evidence>
<keyword evidence="2" id="KW-0004">4Fe-4S</keyword>
<evidence type="ECO:0000259" key="7">
    <source>
        <dbReference type="Pfam" id="PF00384"/>
    </source>
</evidence>
<dbReference type="GO" id="GO:0051539">
    <property type="term" value="F:4 iron, 4 sulfur cluster binding"/>
    <property type="evidence" value="ECO:0007669"/>
    <property type="project" value="UniProtKB-KW"/>
</dbReference>
<dbReference type="Gene3D" id="3.40.50.740">
    <property type="match status" value="2"/>
</dbReference>
<keyword evidence="3" id="KW-0500">Molybdenum</keyword>
<keyword evidence="2" id="KW-0411">Iron-sulfur</keyword>
<comment type="caution">
    <text evidence="9">The sequence shown here is derived from an EMBL/GenBank/DDBJ whole genome shotgun (WGS) entry which is preliminary data.</text>
</comment>